<sequence>DIDLDEIPSTHQVVPDSDTVLLRKLESAQLNRAIQESFDMVSDSLNSNTSRLAHCLVRQYGRGPGVEKTCQAACCHRVTDGV</sequence>
<proteinExistence type="predicted"/>
<protein>
    <submittedName>
        <fullName evidence="1">Uncharacterized protein</fullName>
    </submittedName>
</protein>
<dbReference type="Proteomes" id="UP001157502">
    <property type="component" value="Chromosome 9"/>
</dbReference>
<feature type="non-terminal residue" evidence="1">
    <location>
        <position position="1"/>
    </location>
</feature>
<gene>
    <name evidence="1" type="ORF">DPEC_G00109420</name>
</gene>
<comment type="caution">
    <text evidence="1">The sequence shown here is derived from an EMBL/GenBank/DDBJ whole genome shotgun (WGS) entry which is preliminary data.</text>
</comment>
<evidence type="ECO:0000313" key="1">
    <source>
        <dbReference type="EMBL" id="KAJ8006649.1"/>
    </source>
</evidence>
<accession>A0ACC2GSJ0</accession>
<evidence type="ECO:0000313" key="2">
    <source>
        <dbReference type="Proteomes" id="UP001157502"/>
    </source>
</evidence>
<dbReference type="EMBL" id="CM055736">
    <property type="protein sequence ID" value="KAJ8006649.1"/>
    <property type="molecule type" value="Genomic_DNA"/>
</dbReference>
<name>A0ACC2GSJ0_DALPE</name>
<keyword evidence="2" id="KW-1185">Reference proteome</keyword>
<reference evidence="1" key="1">
    <citation type="submission" date="2021-05" db="EMBL/GenBank/DDBJ databases">
        <authorList>
            <person name="Pan Q."/>
            <person name="Jouanno E."/>
            <person name="Zahm M."/>
            <person name="Klopp C."/>
            <person name="Cabau C."/>
            <person name="Louis A."/>
            <person name="Berthelot C."/>
            <person name="Parey E."/>
            <person name="Roest Crollius H."/>
            <person name="Montfort J."/>
            <person name="Robinson-Rechavi M."/>
            <person name="Bouchez O."/>
            <person name="Lampietro C."/>
            <person name="Lopez Roques C."/>
            <person name="Donnadieu C."/>
            <person name="Postlethwait J."/>
            <person name="Bobe J."/>
            <person name="Dillon D."/>
            <person name="Chandos A."/>
            <person name="von Hippel F."/>
            <person name="Guiguen Y."/>
        </authorList>
    </citation>
    <scope>NUCLEOTIDE SEQUENCE</scope>
    <source>
        <strain evidence="1">YG-Jan2019</strain>
    </source>
</reference>
<organism evidence="1 2">
    <name type="scientific">Dallia pectoralis</name>
    <name type="common">Alaska blackfish</name>
    <dbReference type="NCBI Taxonomy" id="75939"/>
    <lineage>
        <taxon>Eukaryota</taxon>
        <taxon>Metazoa</taxon>
        <taxon>Chordata</taxon>
        <taxon>Craniata</taxon>
        <taxon>Vertebrata</taxon>
        <taxon>Euteleostomi</taxon>
        <taxon>Actinopterygii</taxon>
        <taxon>Neopterygii</taxon>
        <taxon>Teleostei</taxon>
        <taxon>Protacanthopterygii</taxon>
        <taxon>Esociformes</taxon>
        <taxon>Umbridae</taxon>
        <taxon>Dallia</taxon>
    </lineage>
</organism>